<dbReference type="Gene3D" id="3.40.50.720">
    <property type="entry name" value="NAD(P)-binding Rossmann-like Domain"/>
    <property type="match status" value="1"/>
</dbReference>
<reference evidence="4" key="1">
    <citation type="journal article" date="2019" name="Int. J. Syst. Evol. Microbiol.">
        <title>The Global Catalogue of Microorganisms (GCM) 10K type strain sequencing project: providing services to taxonomists for standard genome sequencing and annotation.</title>
        <authorList>
            <consortium name="The Broad Institute Genomics Platform"/>
            <consortium name="The Broad Institute Genome Sequencing Center for Infectious Disease"/>
            <person name="Wu L."/>
            <person name="Ma J."/>
        </authorList>
    </citation>
    <scope>NUCLEOTIDE SEQUENCE [LARGE SCALE GENOMIC DNA]</scope>
    <source>
        <strain evidence="4">TISTR 1514</strain>
    </source>
</reference>
<dbReference type="PANTHER" id="PTHR43574">
    <property type="entry name" value="EPIMERASE-RELATED"/>
    <property type="match status" value="1"/>
</dbReference>
<dbReference type="RefSeq" id="WP_019618801.1">
    <property type="nucleotide sequence ID" value="NZ_JBHUNE010000009.1"/>
</dbReference>
<dbReference type="EMBL" id="JBHUNE010000009">
    <property type="protein sequence ID" value="MFD2759287.1"/>
    <property type="molecule type" value="Genomic_DNA"/>
</dbReference>
<sequence>MKVLITGAAGFIGFHTARRYLEAGHTVIGFDAFTEYYDPELKRRREEVLSGYSQFTSIHGELENFELLSGVIAAERPELVIHLAAQAGVRYSIDNPRAYLSANVQGTFNLLEALRHHPPRHLLLASTSSVYGGNTVFPFAETSRTAFPVSLYAATKSATEAISHSYAHLFEIPTTCFRFFTVYGPWGRPDMAMFKFVDRIRRGEAIDVYGNGEMSRDFTYIDDLVEGIVRLGDVVPTAGDFAAAAGVADSVSPVAAWRVVNIAGGQPIPLMRFISAIEASLGTEARKRMLPMQAGDVVDTFASPELLTALTGFVPATPIEQGVQAFVDWYLEYRPEATRELAPVRALGATHDDAVADSVTERELAKFA</sequence>
<dbReference type="InterPro" id="IPR036291">
    <property type="entry name" value="NAD(P)-bd_dom_sf"/>
</dbReference>
<accession>A0ABW5UZY4</accession>
<gene>
    <name evidence="3" type="ORF">ACFSW7_12960</name>
</gene>
<dbReference type="InterPro" id="IPR001509">
    <property type="entry name" value="Epimerase_deHydtase"/>
</dbReference>
<evidence type="ECO:0000313" key="3">
    <source>
        <dbReference type="EMBL" id="MFD2759287.1"/>
    </source>
</evidence>
<keyword evidence="1" id="KW-0520">NAD</keyword>
<evidence type="ECO:0000256" key="1">
    <source>
        <dbReference type="ARBA" id="ARBA00023027"/>
    </source>
</evidence>
<evidence type="ECO:0000259" key="2">
    <source>
        <dbReference type="Pfam" id="PF01370"/>
    </source>
</evidence>
<dbReference type="Proteomes" id="UP001597492">
    <property type="component" value="Unassembled WGS sequence"/>
</dbReference>
<protein>
    <submittedName>
        <fullName evidence="3">NAD-dependent epimerase/dehydratase family protein</fullName>
    </submittedName>
</protein>
<dbReference type="SUPFAM" id="SSF51735">
    <property type="entry name" value="NAD(P)-binding Rossmann-fold domains"/>
    <property type="match status" value="1"/>
</dbReference>
<name>A0ABW5UZY4_9MICO</name>
<dbReference type="PRINTS" id="PR01713">
    <property type="entry name" value="NUCEPIMERASE"/>
</dbReference>
<comment type="caution">
    <text evidence="3">The sequence shown here is derived from an EMBL/GenBank/DDBJ whole genome shotgun (WGS) entry which is preliminary data.</text>
</comment>
<keyword evidence="4" id="KW-1185">Reference proteome</keyword>
<dbReference type="Pfam" id="PF01370">
    <property type="entry name" value="Epimerase"/>
    <property type="match status" value="1"/>
</dbReference>
<evidence type="ECO:0000313" key="4">
    <source>
        <dbReference type="Proteomes" id="UP001597492"/>
    </source>
</evidence>
<feature type="domain" description="NAD-dependent epimerase/dehydratase" evidence="2">
    <location>
        <begin position="3"/>
        <end position="231"/>
    </location>
</feature>
<organism evidence="3 4">
    <name type="scientific">Gulosibacter faecalis</name>
    <dbReference type="NCBI Taxonomy" id="272240"/>
    <lineage>
        <taxon>Bacteria</taxon>
        <taxon>Bacillati</taxon>
        <taxon>Actinomycetota</taxon>
        <taxon>Actinomycetes</taxon>
        <taxon>Micrococcales</taxon>
        <taxon>Microbacteriaceae</taxon>
        <taxon>Gulosibacter</taxon>
    </lineage>
</organism>
<proteinExistence type="predicted"/>